<evidence type="ECO:0000256" key="1">
    <source>
        <dbReference type="SAM" id="Phobius"/>
    </source>
</evidence>
<gene>
    <name evidence="2" type="ORF">J2W68_001427</name>
</gene>
<reference evidence="2 3" key="1">
    <citation type="submission" date="2023-07" db="EMBL/GenBank/DDBJ databases">
        <title>Sorghum-associated microbial communities from plants grown in Nebraska, USA.</title>
        <authorList>
            <person name="Schachtman D."/>
        </authorList>
    </citation>
    <scope>NUCLEOTIDE SEQUENCE [LARGE SCALE GENOMIC DNA]</scope>
    <source>
        <strain evidence="2 3">4099</strain>
    </source>
</reference>
<accession>A0ABU1XX61</accession>
<dbReference type="EMBL" id="JAVDWO010000005">
    <property type="protein sequence ID" value="MDR7192711.1"/>
    <property type="molecule type" value="Genomic_DNA"/>
</dbReference>
<keyword evidence="1" id="KW-1133">Transmembrane helix</keyword>
<name>A0ABU1XX61_9GAMM</name>
<protein>
    <recommendedName>
        <fullName evidence="4">DUF1206 domain-containing protein</fullName>
    </recommendedName>
</protein>
<keyword evidence="3" id="KW-1185">Reference proteome</keyword>
<dbReference type="Proteomes" id="UP001256588">
    <property type="component" value="Unassembled WGS sequence"/>
</dbReference>
<sequence>MRGTSAKAANEASPQKSKVLEATLELGRNWALATALAAFSVSTISQEAIYGVTLFKDALLTCGVVVAVAWYWLAIERAGQVAEFKRDTRRRKGLLLLGGTLLFLLGGAIVLAVASMADNRRFVQICSDYADQPDSGVYRDPMCQRLYLQRSDLADRLNRLTDRQIEP</sequence>
<feature type="transmembrane region" description="Helical" evidence="1">
    <location>
        <begin position="94"/>
        <end position="117"/>
    </location>
</feature>
<evidence type="ECO:0000313" key="2">
    <source>
        <dbReference type="EMBL" id="MDR7192711.1"/>
    </source>
</evidence>
<proteinExistence type="predicted"/>
<evidence type="ECO:0000313" key="3">
    <source>
        <dbReference type="Proteomes" id="UP001256588"/>
    </source>
</evidence>
<keyword evidence="1" id="KW-0472">Membrane</keyword>
<dbReference type="RefSeq" id="WP_310234012.1">
    <property type="nucleotide sequence ID" value="NZ_JAVDWO010000005.1"/>
</dbReference>
<keyword evidence="1" id="KW-0812">Transmembrane</keyword>
<organism evidence="2 3">
    <name type="scientific">Luteimonas terrae</name>
    <dbReference type="NCBI Taxonomy" id="1530191"/>
    <lineage>
        <taxon>Bacteria</taxon>
        <taxon>Pseudomonadati</taxon>
        <taxon>Pseudomonadota</taxon>
        <taxon>Gammaproteobacteria</taxon>
        <taxon>Lysobacterales</taxon>
        <taxon>Lysobacteraceae</taxon>
        <taxon>Luteimonas</taxon>
    </lineage>
</organism>
<feature type="transmembrane region" description="Helical" evidence="1">
    <location>
        <begin position="48"/>
        <end position="73"/>
    </location>
</feature>
<evidence type="ECO:0008006" key="4">
    <source>
        <dbReference type="Google" id="ProtNLM"/>
    </source>
</evidence>
<comment type="caution">
    <text evidence="2">The sequence shown here is derived from an EMBL/GenBank/DDBJ whole genome shotgun (WGS) entry which is preliminary data.</text>
</comment>